<evidence type="ECO:0000313" key="2">
    <source>
        <dbReference type="RefSeq" id="XP_073800040.1"/>
    </source>
</evidence>
<accession>A0AC58J0N7</accession>
<organism evidence="1 2">
    <name type="scientific">Danio rerio</name>
    <name type="common">Zebrafish</name>
    <name type="synonym">Brachydanio rerio</name>
    <dbReference type="NCBI Taxonomy" id="7955"/>
    <lineage>
        <taxon>Eukaryota</taxon>
        <taxon>Metazoa</taxon>
        <taxon>Chordata</taxon>
        <taxon>Craniata</taxon>
        <taxon>Vertebrata</taxon>
        <taxon>Euteleostomi</taxon>
        <taxon>Actinopterygii</taxon>
        <taxon>Neopterygii</taxon>
        <taxon>Teleostei</taxon>
        <taxon>Ostariophysi</taxon>
        <taxon>Cypriniformes</taxon>
        <taxon>Danionidae</taxon>
        <taxon>Danioninae</taxon>
        <taxon>Danio</taxon>
    </lineage>
</organism>
<proteinExistence type="predicted"/>
<dbReference type="Proteomes" id="UP000000437">
    <property type="component" value="Chromosome 3"/>
</dbReference>
<protein>
    <submittedName>
        <fullName evidence="2">Uncharacterized protein isoform X2</fullName>
    </submittedName>
</protein>
<dbReference type="RefSeq" id="XP_073800040.1">
    <property type="nucleotide sequence ID" value="XM_073943939.1"/>
</dbReference>
<keyword evidence="1" id="KW-1185">Reference proteome</keyword>
<reference evidence="2" key="1">
    <citation type="submission" date="2025-08" db="UniProtKB">
        <authorList>
            <consortium name="RefSeq"/>
        </authorList>
    </citation>
    <scope>IDENTIFICATION</scope>
    <source>
        <strain evidence="2">Tuebingen</strain>
        <tissue evidence="2">Fibroblasts and whole tissue</tissue>
    </source>
</reference>
<sequence>MDSASAEDLTCPVCQENFKDPFVLTCKHRYCKECLRSSWRDKKTKKCPMCRRRSSQELPPVMCILHKVEAQLFCVEDKQYVCLACVNSEEHTNHTFRSIRGFISSYKETKERSSSESEEICGLHDEKLQLFCQEDKQPVCVECVYAETHTSHTFKSISEAASTYKEKLKTKMKTLEENRKHKENIKGEFEESAKHIKLCAHAHYVPLPRRQSPKEVLQNPVRLKQDARAGVLYIHLHSTVQQVSFAEFLGQGLNTFSVQYCSWNFPSTFLWWRSGKCSHLTARRSLVRFSTGSVGISVWSLHVLPAFAWVSSGCSGFPHKSKDMRYRGIGQPMSMSKERLFFKLSLLTLVRMRHAW</sequence>
<evidence type="ECO:0000313" key="1">
    <source>
        <dbReference type="Proteomes" id="UP000000437"/>
    </source>
</evidence>
<name>A0AC58J0N7_DANRE</name>
<gene>
    <name evidence="2" type="primary">LOC558300</name>
</gene>